<sequence>MSISIYWISTALLCLLYLTSASMYLAKGEFVRKAQAELGYSAPLLVPWMIVIKILGPVAIMWRFNTALSDLAYAGMFYHLLLSGMAHLGVRKPKGAVPAVGAALPARFVRYAKRRAPAALALCTNCSVHPRDAAVMQHKVERCRLGGHTAPRSSRHPHPQANSGSPAYASSMHRQGH</sequence>
<keyword evidence="3 6" id="KW-1133">Transmembrane helix</keyword>
<dbReference type="EMBL" id="HG992341">
    <property type="protein sequence ID" value="CAE6687162.1"/>
    <property type="molecule type" value="Genomic_DNA"/>
</dbReference>
<evidence type="ECO:0000313" key="10">
    <source>
        <dbReference type="Proteomes" id="UP000835287"/>
    </source>
</evidence>
<evidence type="ECO:0000256" key="3">
    <source>
        <dbReference type="ARBA" id="ARBA00022989"/>
    </source>
</evidence>
<evidence type="ECO:0000313" key="9">
    <source>
        <dbReference type="Proteomes" id="UP000835243"/>
    </source>
</evidence>
<dbReference type="RefSeq" id="WP_039815542.1">
    <property type="nucleotide sequence ID" value="NZ_CP062164.1"/>
</dbReference>
<reference evidence="9 10" key="1">
    <citation type="submission" date="2021-02" db="EMBL/GenBank/DDBJ databases">
        <authorList>
            <person name="Pothier F. J."/>
        </authorList>
    </citation>
    <scope>NUCLEOTIDE SEQUENCE [LARGE SCALE GENOMIC DNA]</scope>
    <source>
        <strain evidence="7 10">301</strain>
        <strain evidence="8 9">CFBP 1159</strain>
    </source>
</reference>
<feature type="region of interest" description="Disordered" evidence="5">
    <location>
        <begin position="147"/>
        <end position="177"/>
    </location>
</feature>
<keyword evidence="10" id="KW-1185">Reference proteome</keyword>
<evidence type="ECO:0000313" key="7">
    <source>
        <dbReference type="EMBL" id="CAE6686929.1"/>
    </source>
</evidence>
<dbReference type="AlphaFoldDB" id="A0A8D6UHH6"/>
<comment type="subcellular location">
    <subcellularLocation>
        <location evidence="1">Membrane</location>
        <topology evidence="1">Multi-pass membrane protein</topology>
    </subcellularLocation>
</comment>
<evidence type="ECO:0000256" key="5">
    <source>
        <dbReference type="SAM" id="MobiDB-lite"/>
    </source>
</evidence>
<evidence type="ECO:0000256" key="4">
    <source>
        <dbReference type="ARBA" id="ARBA00023136"/>
    </source>
</evidence>
<dbReference type="Proteomes" id="UP000835243">
    <property type="component" value="Chromosome"/>
</dbReference>
<dbReference type="EMBL" id="HG992341">
    <property type="protein sequence ID" value="CAE6687184.1"/>
    <property type="molecule type" value="Genomic_DNA"/>
</dbReference>
<organism evidence="8 9">
    <name type="scientific">Xanthomonas arboricola pv. corylina</name>
    <dbReference type="NCBI Taxonomy" id="487821"/>
    <lineage>
        <taxon>Bacteria</taxon>
        <taxon>Pseudomonadati</taxon>
        <taxon>Pseudomonadota</taxon>
        <taxon>Gammaproteobacteria</taxon>
        <taxon>Lysobacterales</taxon>
        <taxon>Lysobacteraceae</taxon>
        <taxon>Xanthomonas</taxon>
    </lineage>
</organism>
<dbReference type="Pfam" id="PF13564">
    <property type="entry name" value="DoxX_2"/>
    <property type="match status" value="1"/>
</dbReference>
<feature type="transmembrane region" description="Helical" evidence="6">
    <location>
        <begin position="6"/>
        <end position="26"/>
    </location>
</feature>
<protein>
    <recommendedName>
        <fullName evidence="11">DoxX family protein</fullName>
    </recommendedName>
</protein>
<dbReference type="InterPro" id="IPR032808">
    <property type="entry name" value="DoxX"/>
</dbReference>
<proteinExistence type="predicted"/>
<dbReference type="EMBL" id="HG992338">
    <property type="protein sequence ID" value="CAE6686953.1"/>
    <property type="molecule type" value="Genomic_DNA"/>
</dbReference>
<dbReference type="EMBL" id="HG992338">
    <property type="protein sequence ID" value="CAE6686929.1"/>
    <property type="molecule type" value="Genomic_DNA"/>
</dbReference>
<accession>A0A8D6UHH6</accession>
<dbReference type="GO" id="GO:0016020">
    <property type="term" value="C:membrane"/>
    <property type="evidence" value="ECO:0007669"/>
    <property type="project" value="UniProtKB-SubCell"/>
</dbReference>
<evidence type="ECO:0008006" key="11">
    <source>
        <dbReference type="Google" id="ProtNLM"/>
    </source>
</evidence>
<name>A0A8D6UHH6_9XANT</name>
<keyword evidence="2 6" id="KW-0812">Transmembrane</keyword>
<feature type="transmembrane region" description="Helical" evidence="6">
    <location>
        <begin position="72"/>
        <end position="90"/>
    </location>
</feature>
<gene>
    <name evidence="8" type="ORF">CFBP1159_00770</name>
    <name evidence="7" type="ORF">XAC301_00740</name>
</gene>
<keyword evidence="4 6" id="KW-0472">Membrane</keyword>
<evidence type="ECO:0000313" key="8">
    <source>
        <dbReference type="EMBL" id="CAE6687162.1"/>
    </source>
</evidence>
<evidence type="ECO:0000256" key="2">
    <source>
        <dbReference type="ARBA" id="ARBA00022692"/>
    </source>
</evidence>
<dbReference type="Proteomes" id="UP000835287">
    <property type="component" value="Chromosome"/>
</dbReference>
<feature type="transmembrane region" description="Helical" evidence="6">
    <location>
        <begin position="38"/>
        <end position="60"/>
    </location>
</feature>
<evidence type="ECO:0000256" key="1">
    <source>
        <dbReference type="ARBA" id="ARBA00004141"/>
    </source>
</evidence>
<evidence type="ECO:0000256" key="6">
    <source>
        <dbReference type="SAM" id="Phobius"/>
    </source>
</evidence>